<evidence type="ECO:0000313" key="6">
    <source>
        <dbReference type="EnsemblMetazoa" id="XP_019754946.1"/>
    </source>
</evidence>
<feature type="domain" description="LRRCT" evidence="5">
    <location>
        <begin position="522"/>
        <end position="602"/>
    </location>
</feature>
<dbReference type="SUPFAM" id="SSF52058">
    <property type="entry name" value="L domain-like"/>
    <property type="match status" value="1"/>
</dbReference>
<dbReference type="InterPro" id="IPR032675">
    <property type="entry name" value="LRR_dom_sf"/>
</dbReference>
<proteinExistence type="predicted"/>
<accession>A0AAR5P314</accession>
<evidence type="ECO:0000256" key="2">
    <source>
        <dbReference type="ARBA" id="ARBA00022729"/>
    </source>
</evidence>
<keyword evidence="7" id="KW-1185">Reference proteome</keyword>
<name>A0AAR5P314_DENPD</name>
<evidence type="ECO:0000256" key="1">
    <source>
        <dbReference type="ARBA" id="ARBA00022614"/>
    </source>
</evidence>
<evidence type="ECO:0000259" key="5">
    <source>
        <dbReference type="SMART" id="SM00082"/>
    </source>
</evidence>
<evidence type="ECO:0000256" key="3">
    <source>
        <dbReference type="ARBA" id="ARBA00022737"/>
    </source>
</evidence>
<dbReference type="InterPro" id="IPR000483">
    <property type="entry name" value="Cys-rich_flank_reg_C"/>
</dbReference>
<evidence type="ECO:0000313" key="7">
    <source>
        <dbReference type="Proteomes" id="UP000019118"/>
    </source>
</evidence>
<dbReference type="GO" id="GO:0005615">
    <property type="term" value="C:extracellular space"/>
    <property type="evidence" value="ECO:0007669"/>
    <property type="project" value="TreeGrafter"/>
</dbReference>
<dbReference type="EnsemblMetazoa" id="XM_019899387.1">
    <property type="protein sequence ID" value="XP_019754946.1"/>
    <property type="gene ID" value="LOC109533878"/>
</dbReference>
<dbReference type="AlphaFoldDB" id="A0AAR5P314"/>
<dbReference type="PANTHER" id="PTHR24373">
    <property type="entry name" value="SLIT RELATED LEUCINE-RICH REPEAT NEURONAL PROTEIN"/>
    <property type="match status" value="1"/>
</dbReference>
<keyword evidence="1" id="KW-0433">Leucine-rich repeat</keyword>
<dbReference type="PANTHER" id="PTHR24373:SF378">
    <property type="entry name" value="FI03225P-RELATED"/>
    <property type="match status" value="1"/>
</dbReference>
<dbReference type="InterPro" id="IPR050328">
    <property type="entry name" value="Dev_Immune_Receptor"/>
</dbReference>
<dbReference type="Pfam" id="PF13855">
    <property type="entry name" value="LRR_8"/>
    <property type="match status" value="2"/>
</dbReference>
<dbReference type="Gene3D" id="3.80.10.10">
    <property type="entry name" value="Ribonuclease Inhibitor"/>
    <property type="match status" value="2"/>
</dbReference>
<reference evidence="6" key="2">
    <citation type="submission" date="2024-08" db="UniProtKB">
        <authorList>
            <consortium name="EnsemblMetazoa"/>
        </authorList>
    </citation>
    <scope>IDENTIFICATION</scope>
</reference>
<sequence length="723" mass="83760">MEFFKKLAIFMVFCNVACYGWERETACPLICTCNFQHISETAIHRFLQEKTKSNLGEAGFVENNEVIYDEPLDAIELLEKNRRNIVVKSATCILQTETDPMELIDSLSANFESLTFIQAYKSGNKTIKFSWLSKFEKLISLELIGPTIFRKDVDNHLLCQMDYALENLKYLNLERVLVQNSKEQIQSFLEVMKESENITFEYVQKVDGNFHPLTIIRKGSAENEEVLPYEVFKEQRKTSGEIPLFSGFKKLSLLRIANCELNNIHWEMFDGLNELQSLILERNNLSYIPSFAFYGTPSIKRLSLAHNKLLDIEITDLAGLLQLEYLDLTYNNFTQLSELSFPPFPKLKLANFANNPIGIIFPNTFEVMNTTDSLIIGGEDFPLTLLPNSFAGLGMLKTLTLYNVNVQLLKRDFFAGLSQLIELVLTGNISKIEFDAFQEVLNLETLILRNCRIYNISMDGFLGLRKLKYLDLSKNELEYIPTGVFDDLINIREIYLNDNQFKTLPRDIFSKIHPKLLRINENPWHCTCEMSEWKPIIASRIKQKYLKNCEFIDDKGIGCAGIGSRFEYKYIYDNRVSPKCAEPEQYKQWSVFHAMRKIFKCPDYKPKLKPQIFYKNKTNISNSISASENDMQNPTTASNISKLKNRRLKAKLRKTKYLNYKLKKHALLADQIKNKGTDLENVLIPHDLENELSNIKMNSEESTYLLTNQLHIETQKKHHKKSI</sequence>
<dbReference type="GO" id="GO:0031012">
    <property type="term" value="C:extracellular matrix"/>
    <property type="evidence" value="ECO:0007669"/>
    <property type="project" value="TreeGrafter"/>
</dbReference>
<keyword evidence="3" id="KW-0677">Repeat</keyword>
<dbReference type="SMART" id="SM00082">
    <property type="entry name" value="LRRCT"/>
    <property type="match status" value="1"/>
</dbReference>
<organism evidence="6 7">
    <name type="scientific">Dendroctonus ponderosae</name>
    <name type="common">Mountain pine beetle</name>
    <dbReference type="NCBI Taxonomy" id="77166"/>
    <lineage>
        <taxon>Eukaryota</taxon>
        <taxon>Metazoa</taxon>
        <taxon>Ecdysozoa</taxon>
        <taxon>Arthropoda</taxon>
        <taxon>Hexapoda</taxon>
        <taxon>Insecta</taxon>
        <taxon>Pterygota</taxon>
        <taxon>Neoptera</taxon>
        <taxon>Endopterygota</taxon>
        <taxon>Coleoptera</taxon>
        <taxon>Polyphaga</taxon>
        <taxon>Cucujiformia</taxon>
        <taxon>Curculionidae</taxon>
        <taxon>Scolytinae</taxon>
        <taxon>Dendroctonus</taxon>
    </lineage>
</organism>
<dbReference type="InterPro" id="IPR001611">
    <property type="entry name" value="Leu-rich_rpt"/>
</dbReference>
<evidence type="ECO:0000256" key="4">
    <source>
        <dbReference type="SAM" id="SignalP"/>
    </source>
</evidence>
<keyword evidence="2 4" id="KW-0732">Signal</keyword>
<protein>
    <recommendedName>
        <fullName evidence="5">LRRCT domain-containing protein</fullName>
    </recommendedName>
</protein>
<dbReference type="KEGG" id="dpa:109533878"/>
<dbReference type="InterPro" id="IPR003591">
    <property type="entry name" value="Leu-rich_rpt_typical-subtyp"/>
</dbReference>
<reference evidence="7" key="1">
    <citation type="journal article" date="2013" name="Genome Biol.">
        <title>Draft genome of the mountain pine beetle, Dendroctonus ponderosae Hopkins, a major forest pest.</title>
        <authorList>
            <person name="Keeling C.I."/>
            <person name="Yuen M.M."/>
            <person name="Liao N.Y."/>
            <person name="Docking T.R."/>
            <person name="Chan S.K."/>
            <person name="Taylor G.A."/>
            <person name="Palmquist D.L."/>
            <person name="Jackman S.D."/>
            <person name="Nguyen A."/>
            <person name="Li M."/>
            <person name="Henderson H."/>
            <person name="Janes J.K."/>
            <person name="Zhao Y."/>
            <person name="Pandoh P."/>
            <person name="Moore R."/>
            <person name="Sperling F.A."/>
            <person name="Huber D.P."/>
            <person name="Birol I."/>
            <person name="Jones S.J."/>
            <person name="Bohlmann J."/>
        </authorList>
    </citation>
    <scope>NUCLEOTIDE SEQUENCE</scope>
</reference>
<dbReference type="SMART" id="SM00369">
    <property type="entry name" value="LRR_TYP"/>
    <property type="match status" value="6"/>
</dbReference>
<feature type="chain" id="PRO_5043815162" description="LRRCT domain-containing protein" evidence="4">
    <location>
        <begin position="19"/>
        <end position="723"/>
    </location>
</feature>
<dbReference type="PROSITE" id="PS51450">
    <property type="entry name" value="LRR"/>
    <property type="match status" value="1"/>
</dbReference>
<dbReference type="GeneID" id="109533878"/>
<dbReference type="Proteomes" id="UP000019118">
    <property type="component" value="Unassembled WGS sequence"/>
</dbReference>
<feature type="signal peptide" evidence="4">
    <location>
        <begin position="1"/>
        <end position="18"/>
    </location>
</feature>